<dbReference type="Gene3D" id="1.10.150.130">
    <property type="match status" value="1"/>
</dbReference>
<dbReference type="InterPro" id="IPR010998">
    <property type="entry name" value="Integrase_recombinase_N"/>
</dbReference>
<reference evidence="7 8" key="1">
    <citation type="submission" date="2018-03" db="EMBL/GenBank/DDBJ databases">
        <title>Bacteriophage NCPPB3778 and a type I-E CRISPR drive the evolution of the US Biological Select Agent, Rathayibacter toxicus.</title>
        <authorList>
            <person name="Davis E.W.II."/>
            <person name="Tabima J.F."/>
            <person name="Weisberg A.J."/>
            <person name="Dantas Lopes L."/>
            <person name="Wiseman M.S."/>
            <person name="Wiseman M.S."/>
            <person name="Pupko T."/>
            <person name="Belcher M.S."/>
            <person name="Sechler A.J."/>
            <person name="Tancos M.A."/>
            <person name="Schroeder B.K."/>
            <person name="Murray T.D."/>
            <person name="Luster D.G."/>
            <person name="Schneider W.L."/>
            <person name="Rogers E."/>
            <person name="Andreote F.D."/>
            <person name="Grunwald N.J."/>
            <person name="Putnam M.L."/>
            <person name="Chang J.H."/>
        </authorList>
    </citation>
    <scope>NUCLEOTIDE SEQUENCE [LARGE SCALE GENOMIC DNA]</scope>
    <source>
        <strain evidence="7 8">DSM 15933</strain>
    </source>
</reference>
<dbReference type="PANTHER" id="PTHR34605">
    <property type="entry name" value="PHAGE_INTEGRASE DOMAIN-CONTAINING PROTEIN"/>
    <property type="match status" value="1"/>
</dbReference>
<accession>A0A2T4UP94</accession>
<dbReference type="InterPro" id="IPR011010">
    <property type="entry name" value="DNA_brk_join_enz"/>
</dbReference>
<feature type="domain" description="Tyr recombinase" evidence="5">
    <location>
        <begin position="133"/>
        <end position="365"/>
    </location>
</feature>
<evidence type="ECO:0000259" key="5">
    <source>
        <dbReference type="PROSITE" id="PS51898"/>
    </source>
</evidence>
<keyword evidence="3" id="KW-0233">DNA recombination</keyword>
<evidence type="ECO:0000256" key="4">
    <source>
        <dbReference type="PROSITE-ProRule" id="PRU01248"/>
    </source>
</evidence>
<evidence type="ECO:0000256" key="3">
    <source>
        <dbReference type="ARBA" id="ARBA00023172"/>
    </source>
</evidence>
<organism evidence="7 8">
    <name type="scientific">Rathayibacter caricis DSM 15933</name>
    <dbReference type="NCBI Taxonomy" id="1328867"/>
    <lineage>
        <taxon>Bacteria</taxon>
        <taxon>Bacillati</taxon>
        <taxon>Actinomycetota</taxon>
        <taxon>Actinomycetes</taxon>
        <taxon>Micrococcales</taxon>
        <taxon>Microbacteriaceae</taxon>
        <taxon>Rathayibacter</taxon>
    </lineage>
</organism>
<dbReference type="PROSITE" id="PS51898">
    <property type="entry name" value="TYR_RECOMBINASE"/>
    <property type="match status" value="1"/>
</dbReference>
<dbReference type="Gene3D" id="1.10.443.10">
    <property type="entry name" value="Intergrase catalytic core"/>
    <property type="match status" value="1"/>
</dbReference>
<dbReference type="Pfam" id="PF02899">
    <property type="entry name" value="Phage_int_SAM_1"/>
    <property type="match status" value="1"/>
</dbReference>
<gene>
    <name evidence="7" type="ORF">C1I63_19115</name>
</gene>
<dbReference type="SUPFAM" id="SSF47823">
    <property type="entry name" value="lambda integrase-like, N-terminal domain"/>
    <property type="match status" value="1"/>
</dbReference>
<sequence length="368" mass="40036">MREFEDGPGRDIAASVSTLVPVSPAVVQLGEASIAGNTRRAYQGDLRSFVAWCSAAGRPHLPASPETVAEYLADRAGILNTAGEWRYAPSTLARALAAINAAHAEQNLPLPGHSALVTRTLQGIRRDRQRPTRQADPLLLSDIQAVLDRIDVTVWPDGVTGVRDRLLILLGWAGAFRRSELTELRLEDVVRHRQDGLHVRVRRSKTDQVGKGLVKAVPYGREPLTCGPCAWMRWLRILAAAGEGRSAVMRVLFTDDPAAHVCRSTLPTLPGQAPLLRRMHKSGLPTENPLAAQSVNLIVKRRVTAVGFDPVRYSAHSLRAGFVTEALRQGATTHAVMRQTGHRSAATVEIYARERDPLTGNAVTTLGL</sequence>
<keyword evidence="2 4" id="KW-0238">DNA-binding</keyword>
<evidence type="ECO:0000313" key="8">
    <source>
        <dbReference type="Proteomes" id="UP000241085"/>
    </source>
</evidence>
<dbReference type="Pfam" id="PF00589">
    <property type="entry name" value="Phage_integrase"/>
    <property type="match status" value="1"/>
</dbReference>
<comment type="caution">
    <text evidence="7">The sequence shown here is derived from an EMBL/GenBank/DDBJ whole genome shotgun (WGS) entry which is preliminary data.</text>
</comment>
<name>A0A2T4UP94_9MICO</name>
<dbReference type="GO" id="GO:0015074">
    <property type="term" value="P:DNA integration"/>
    <property type="evidence" value="ECO:0007669"/>
    <property type="project" value="UniProtKB-KW"/>
</dbReference>
<dbReference type="InterPro" id="IPR044068">
    <property type="entry name" value="CB"/>
</dbReference>
<evidence type="ECO:0000313" key="7">
    <source>
        <dbReference type="EMBL" id="PTL71334.1"/>
    </source>
</evidence>
<dbReference type="RefSeq" id="WP_107576143.1">
    <property type="nucleotide sequence ID" value="NZ_PZPL01000002.1"/>
</dbReference>
<protein>
    <submittedName>
        <fullName evidence="7">Integrase</fullName>
    </submittedName>
</protein>
<dbReference type="InterPro" id="IPR052925">
    <property type="entry name" value="Phage_Integrase-like_Recomb"/>
</dbReference>
<dbReference type="InterPro" id="IPR004107">
    <property type="entry name" value="Integrase_SAM-like_N"/>
</dbReference>
<dbReference type="PROSITE" id="PS51900">
    <property type="entry name" value="CB"/>
    <property type="match status" value="1"/>
</dbReference>
<dbReference type="PANTHER" id="PTHR34605:SF4">
    <property type="entry name" value="DNA ADENINE METHYLTRANSFERASE"/>
    <property type="match status" value="1"/>
</dbReference>
<dbReference type="Proteomes" id="UP000241085">
    <property type="component" value="Unassembled WGS sequence"/>
</dbReference>
<dbReference type="InterPro" id="IPR002104">
    <property type="entry name" value="Integrase_catalytic"/>
</dbReference>
<dbReference type="AlphaFoldDB" id="A0A2T4UP94"/>
<dbReference type="GO" id="GO:0006310">
    <property type="term" value="P:DNA recombination"/>
    <property type="evidence" value="ECO:0007669"/>
    <property type="project" value="UniProtKB-KW"/>
</dbReference>
<dbReference type="SUPFAM" id="SSF56349">
    <property type="entry name" value="DNA breaking-rejoining enzymes"/>
    <property type="match status" value="1"/>
</dbReference>
<dbReference type="InterPro" id="IPR013762">
    <property type="entry name" value="Integrase-like_cat_sf"/>
</dbReference>
<dbReference type="EMBL" id="PZPL01000002">
    <property type="protein sequence ID" value="PTL71334.1"/>
    <property type="molecule type" value="Genomic_DNA"/>
</dbReference>
<evidence type="ECO:0000256" key="1">
    <source>
        <dbReference type="ARBA" id="ARBA00022908"/>
    </source>
</evidence>
<proteinExistence type="predicted"/>
<keyword evidence="8" id="KW-1185">Reference proteome</keyword>
<evidence type="ECO:0000259" key="6">
    <source>
        <dbReference type="PROSITE" id="PS51900"/>
    </source>
</evidence>
<evidence type="ECO:0000256" key="2">
    <source>
        <dbReference type="ARBA" id="ARBA00023125"/>
    </source>
</evidence>
<keyword evidence="1" id="KW-0229">DNA integration</keyword>
<feature type="domain" description="Core-binding (CB)" evidence="6">
    <location>
        <begin position="20"/>
        <end position="107"/>
    </location>
</feature>
<dbReference type="GO" id="GO:0003677">
    <property type="term" value="F:DNA binding"/>
    <property type="evidence" value="ECO:0007669"/>
    <property type="project" value="UniProtKB-UniRule"/>
</dbReference>
<dbReference type="CDD" id="cd00799">
    <property type="entry name" value="INT_Cre_C"/>
    <property type="match status" value="1"/>
</dbReference>